<evidence type="ECO:0000313" key="6">
    <source>
        <dbReference type="EMBL" id="KAF2229606.1"/>
    </source>
</evidence>
<keyword evidence="7" id="KW-1185">Reference proteome</keyword>
<feature type="chain" id="PRO_5025446975" description="1-alkyl-2-acetylglycerophosphocholine esterase" evidence="5">
    <location>
        <begin position="19"/>
        <end position="397"/>
    </location>
</feature>
<accession>A0A6A6GUY2</accession>
<dbReference type="PANTHER" id="PTHR10272">
    <property type="entry name" value="PLATELET-ACTIVATING FACTOR ACETYLHYDROLASE"/>
    <property type="match status" value="1"/>
</dbReference>
<dbReference type="EMBL" id="ML991859">
    <property type="protein sequence ID" value="KAF2229606.1"/>
    <property type="molecule type" value="Genomic_DNA"/>
</dbReference>
<dbReference type="PANTHER" id="PTHR10272:SF14">
    <property type="entry name" value="PAF ACETYLHYDROLASE FAMILY PROTEIN"/>
    <property type="match status" value="1"/>
</dbReference>
<dbReference type="Gene3D" id="3.40.50.1820">
    <property type="entry name" value="alpha/beta hydrolase"/>
    <property type="match status" value="1"/>
</dbReference>
<dbReference type="SUPFAM" id="SSF53474">
    <property type="entry name" value="alpha/beta-Hydrolases"/>
    <property type="match status" value="1"/>
</dbReference>
<evidence type="ECO:0000313" key="7">
    <source>
        <dbReference type="Proteomes" id="UP000800092"/>
    </source>
</evidence>
<feature type="signal peptide" evidence="5">
    <location>
        <begin position="1"/>
        <end position="18"/>
    </location>
</feature>
<keyword evidence="4" id="KW-0443">Lipid metabolism</keyword>
<reference evidence="6" key="1">
    <citation type="journal article" date="2020" name="Stud. Mycol.">
        <title>101 Dothideomycetes genomes: a test case for predicting lifestyles and emergence of pathogens.</title>
        <authorList>
            <person name="Haridas S."/>
            <person name="Albert R."/>
            <person name="Binder M."/>
            <person name="Bloem J."/>
            <person name="Labutti K."/>
            <person name="Salamov A."/>
            <person name="Andreopoulos B."/>
            <person name="Baker S."/>
            <person name="Barry K."/>
            <person name="Bills G."/>
            <person name="Bluhm B."/>
            <person name="Cannon C."/>
            <person name="Castanera R."/>
            <person name="Culley D."/>
            <person name="Daum C."/>
            <person name="Ezra D."/>
            <person name="Gonzalez J."/>
            <person name="Henrissat B."/>
            <person name="Kuo A."/>
            <person name="Liang C."/>
            <person name="Lipzen A."/>
            <person name="Lutzoni F."/>
            <person name="Magnuson J."/>
            <person name="Mondo S."/>
            <person name="Nolan M."/>
            <person name="Ohm R."/>
            <person name="Pangilinan J."/>
            <person name="Park H.-J."/>
            <person name="Ramirez L."/>
            <person name="Alfaro M."/>
            <person name="Sun H."/>
            <person name="Tritt A."/>
            <person name="Yoshinaga Y."/>
            <person name="Zwiers L.-H."/>
            <person name="Turgeon B."/>
            <person name="Goodwin S."/>
            <person name="Spatafora J."/>
            <person name="Crous P."/>
            <person name="Grigoriev I."/>
        </authorList>
    </citation>
    <scope>NUCLEOTIDE SEQUENCE</scope>
    <source>
        <strain evidence="6">Tuck. ex Michener</strain>
    </source>
</reference>
<keyword evidence="3" id="KW-0442">Lipid degradation</keyword>
<evidence type="ECO:0000256" key="2">
    <source>
        <dbReference type="ARBA" id="ARBA00022801"/>
    </source>
</evidence>
<dbReference type="GO" id="GO:0003847">
    <property type="term" value="F:1-alkyl-2-acetylglycerophosphocholine esterase activity"/>
    <property type="evidence" value="ECO:0007669"/>
    <property type="project" value="UniProtKB-EC"/>
</dbReference>
<dbReference type="OrthoDB" id="2363873at2759"/>
<dbReference type="Proteomes" id="UP000800092">
    <property type="component" value="Unassembled WGS sequence"/>
</dbReference>
<evidence type="ECO:0000256" key="3">
    <source>
        <dbReference type="ARBA" id="ARBA00022963"/>
    </source>
</evidence>
<evidence type="ECO:0000256" key="5">
    <source>
        <dbReference type="SAM" id="SignalP"/>
    </source>
</evidence>
<dbReference type="GO" id="GO:0016042">
    <property type="term" value="P:lipid catabolic process"/>
    <property type="evidence" value="ECO:0007669"/>
    <property type="project" value="UniProtKB-KW"/>
</dbReference>
<evidence type="ECO:0000256" key="4">
    <source>
        <dbReference type="ARBA" id="ARBA00023098"/>
    </source>
</evidence>
<dbReference type="AlphaFoldDB" id="A0A6A6GUY2"/>
<keyword evidence="5" id="KW-0732">Signal</keyword>
<dbReference type="Pfam" id="PF03403">
    <property type="entry name" value="PAF-AH_p_II"/>
    <property type="match status" value="2"/>
</dbReference>
<protein>
    <recommendedName>
        <fullName evidence="1">1-alkyl-2-acetylglycerophosphocholine esterase</fullName>
        <ecNumber evidence="1">3.1.1.47</ecNumber>
    </recommendedName>
</protein>
<proteinExistence type="predicted"/>
<keyword evidence="2" id="KW-0378">Hydrolase</keyword>
<gene>
    <name evidence="6" type="ORF">EV356DRAFT_455536</name>
</gene>
<sequence length="397" mass="42398">MHLFLGILAFSISPLVLASNLTTIPDDLGPYPISITTHVLQTSRNDTLAPTPQFRRLLFNTYAPVFTPDFTCPSQTNIPYMPPATLSFFDTQLSTTYGVPSGTIYRLRLQNCTSPSSSPLTAAHAPLIIFSPGAGASLYDYQTYLSAIASSGFTVIVIDHTYDAAIVEFPDGTLAFNNYPPEESNGTIAQQDYINGDVLAPLRVADVQSVLNAVEQGSIAGLEGFAGVNGTKVKAGIMGHSLGGTTAILAAATDERIVGAMGMDGTLIGEVLNKTVKVPVFIFESEGSVTSGNRVGPSFNASWHNWESRKEWVVINGTAHDSFTDLVVAADLLDVRGALPPASAQVIGTIGGVRMTNLLWRWGVGFFGNVLKGQEEGSFFKDPSIEFPEVNIVRSNL</sequence>
<name>A0A6A6GUY2_VIRVR</name>
<dbReference type="InterPro" id="IPR029058">
    <property type="entry name" value="AB_hydrolase_fold"/>
</dbReference>
<dbReference type="EC" id="3.1.1.47" evidence="1"/>
<evidence type="ECO:0000256" key="1">
    <source>
        <dbReference type="ARBA" id="ARBA00013201"/>
    </source>
</evidence>
<organism evidence="6 7">
    <name type="scientific">Viridothelium virens</name>
    <name type="common">Speckled blister lichen</name>
    <name type="synonym">Trypethelium virens</name>
    <dbReference type="NCBI Taxonomy" id="1048519"/>
    <lineage>
        <taxon>Eukaryota</taxon>
        <taxon>Fungi</taxon>
        <taxon>Dikarya</taxon>
        <taxon>Ascomycota</taxon>
        <taxon>Pezizomycotina</taxon>
        <taxon>Dothideomycetes</taxon>
        <taxon>Dothideomycetes incertae sedis</taxon>
        <taxon>Trypetheliales</taxon>
        <taxon>Trypetheliaceae</taxon>
        <taxon>Viridothelium</taxon>
    </lineage>
</organism>